<dbReference type="Pfam" id="PF06011">
    <property type="entry name" value="TRP"/>
    <property type="match status" value="1"/>
</dbReference>
<dbReference type="PANTHER" id="PTHR31145:SF6">
    <property type="entry name" value="INTEGRAL MEMBRANE PROTEIN (AFU_ORTHOLOGUE AFUA_7G01610)"/>
    <property type="match status" value="1"/>
</dbReference>
<protein>
    <recommendedName>
        <fullName evidence="2">TRP C-terminal domain-containing protein</fullName>
    </recommendedName>
</protein>
<feature type="transmembrane region" description="Helical" evidence="1">
    <location>
        <begin position="277"/>
        <end position="297"/>
    </location>
</feature>
<feature type="transmembrane region" description="Helical" evidence="1">
    <location>
        <begin position="239"/>
        <end position="257"/>
    </location>
</feature>
<feature type="transmembrane region" description="Helical" evidence="1">
    <location>
        <begin position="179"/>
        <end position="205"/>
    </location>
</feature>
<dbReference type="GO" id="GO:0016020">
    <property type="term" value="C:membrane"/>
    <property type="evidence" value="ECO:0007669"/>
    <property type="project" value="TreeGrafter"/>
</dbReference>
<evidence type="ECO:0000256" key="1">
    <source>
        <dbReference type="SAM" id="Phobius"/>
    </source>
</evidence>
<keyword evidence="1" id="KW-0472">Membrane</keyword>
<evidence type="ECO:0000259" key="2">
    <source>
        <dbReference type="Pfam" id="PF06011"/>
    </source>
</evidence>
<dbReference type="PANTHER" id="PTHR31145">
    <property type="entry name" value="INTEGRAL MEMBRANE PROTEIN (AFU_ORTHOLOGUE AFUA_7G01610)"/>
    <property type="match status" value="1"/>
</dbReference>
<sequence>MPTKQPGPQQGSLDSDTPSFKPVPSLVPTAIPGGNLPSLRASTTTGLQSAAMYSGVILAATSLVLLIGFHQLAVDTTVVLPGVSLWSGPNTWELLLYSTYLQHISSLAHLPLQQAPEFFWRVSDSFSWCSFLIQETTLRTAFVIYDDGKDTAPTSTTTTTSINGVEAFANRNKVEPSSLLVHGLVGVLIVLGLLCILFVLVLIVCPRRGRENNTSAAESSTTINASSSSIMSTRVTQRGVRVLGLIALLWFASLYPLSMLAAFEISREDARKDLNGLRLSCAVLVLGLVLTLSLKALSSTIYRKSVRDLARSNTRMMWGAFYADVSFGVRCFFVVTALVQIILGLAIGAVRSFNATTMIIILGVLVVYLLVLICVSPFNARAPFWFTIVVILLQVINYALCAGFLESNNSISDESRERIANAIITMNLIVLIVWLLRHIFMLVALIRLFPHRQHVSEETDIDASREDGLQRSRSISVEGEEIGMITSPQLSTVHAPYLGAMMSPAP</sequence>
<accession>A0A8K1CM55</accession>
<comment type="caution">
    <text evidence="3">The sequence shown here is derived from an EMBL/GenBank/DDBJ whole genome shotgun (WGS) entry which is preliminary data.</text>
</comment>
<evidence type="ECO:0000313" key="3">
    <source>
        <dbReference type="EMBL" id="TMW66067.1"/>
    </source>
</evidence>
<dbReference type="InterPro" id="IPR010308">
    <property type="entry name" value="TRP_C"/>
</dbReference>
<name>A0A8K1CM55_PYTOL</name>
<keyword evidence="4" id="KW-1185">Reference proteome</keyword>
<reference evidence="3" key="1">
    <citation type="submission" date="2019-03" db="EMBL/GenBank/DDBJ databases">
        <title>Long read genome sequence of the mycoparasitic Pythium oligandrum ATCC 38472 isolated from sugarbeet rhizosphere.</title>
        <authorList>
            <person name="Gaulin E."/>
        </authorList>
    </citation>
    <scope>NUCLEOTIDE SEQUENCE</scope>
    <source>
        <strain evidence="3">ATCC 38472_TT</strain>
    </source>
</reference>
<keyword evidence="1" id="KW-0812">Transmembrane</keyword>
<dbReference type="GO" id="GO:0055085">
    <property type="term" value="P:transmembrane transport"/>
    <property type="evidence" value="ECO:0007669"/>
    <property type="project" value="TreeGrafter"/>
</dbReference>
<feature type="transmembrane region" description="Helical" evidence="1">
    <location>
        <begin position="318"/>
        <end position="347"/>
    </location>
</feature>
<feature type="transmembrane region" description="Helical" evidence="1">
    <location>
        <begin position="353"/>
        <end position="375"/>
    </location>
</feature>
<feature type="transmembrane region" description="Helical" evidence="1">
    <location>
        <begin position="50"/>
        <end position="73"/>
    </location>
</feature>
<gene>
    <name evidence="3" type="ORF">Poli38472_003832</name>
</gene>
<dbReference type="Proteomes" id="UP000794436">
    <property type="component" value="Unassembled WGS sequence"/>
</dbReference>
<dbReference type="OrthoDB" id="78502at2759"/>
<dbReference type="AlphaFoldDB" id="A0A8K1CM55"/>
<feature type="domain" description="TRP C-terminal" evidence="2">
    <location>
        <begin position="100"/>
        <end position="456"/>
    </location>
</feature>
<keyword evidence="1" id="KW-1133">Transmembrane helix</keyword>
<feature type="transmembrane region" description="Helical" evidence="1">
    <location>
        <begin position="382"/>
        <end position="405"/>
    </location>
</feature>
<feature type="transmembrane region" description="Helical" evidence="1">
    <location>
        <begin position="425"/>
        <end position="446"/>
    </location>
</feature>
<proteinExistence type="predicted"/>
<dbReference type="EMBL" id="SPLM01000036">
    <property type="protein sequence ID" value="TMW66067.1"/>
    <property type="molecule type" value="Genomic_DNA"/>
</dbReference>
<evidence type="ECO:0000313" key="4">
    <source>
        <dbReference type="Proteomes" id="UP000794436"/>
    </source>
</evidence>
<dbReference type="InterPro" id="IPR040241">
    <property type="entry name" value="TRP_Flc/Pkd2-like"/>
</dbReference>
<organism evidence="3 4">
    <name type="scientific">Pythium oligandrum</name>
    <name type="common">Mycoparasitic fungus</name>
    <dbReference type="NCBI Taxonomy" id="41045"/>
    <lineage>
        <taxon>Eukaryota</taxon>
        <taxon>Sar</taxon>
        <taxon>Stramenopiles</taxon>
        <taxon>Oomycota</taxon>
        <taxon>Peronosporomycetes</taxon>
        <taxon>Pythiales</taxon>
        <taxon>Pythiaceae</taxon>
        <taxon>Pythium</taxon>
    </lineage>
</organism>